<feature type="transmembrane region" description="Helical" evidence="1">
    <location>
        <begin position="104"/>
        <end position="124"/>
    </location>
</feature>
<feature type="transmembrane region" description="Helical" evidence="1">
    <location>
        <begin position="67"/>
        <end position="92"/>
    </location>
</feature>
<keyword evidence="1" id="KW-1133">Transmembrane helix</keyword>
<reference evidence="2 3" key="1">
    <citation type="submission" date="2016-07" db="EMBL/GenBank/DDBJ databases">
        <title>Pervasive Adenine N6-methylation of Active Genes in Fungi.</title>
        <authorList>
            <consortium name="DOE Joint Genome Institute"/>
            <person name="Mondo S.J."/>
            <person name="Dannebaum R.O."/>
            <person name="Kuo R.C."/>
            <person name="Labutti K."/>
            <person name="Haridas S."/>
            <person name="Kuo A."/>
            <person name="Salamov A."/>
            <person name="Ahrendt S.R."/>
            <person name="Lipzen A."/>
            <person name="Sullivan W."/>
            <person name="Andreopoulos W.B."/>
            <person name="Clum A."/>
            <person name="Lindquist E."/>
            <person name="Daum C."/>
            <person name="Ramamoorthy G.K."/>
            <person name="Gryganskyi A."/>
            <person name="Culley D."/>
            <person name="Magnuson J.K."/>
            <person name="James T.Y."/>
            <person name="O'Malley M.A."/>
            <person name="Stajich J.E."/>
            <person name="Spatafora J.W."/>
            <person name="Visel A."/>
            <person name="Grigoriev I.V."/>
        </authorList>
    </citation>
    <scope>NUCLEOTIDE SEQUENCE [LARGE SCALE GENOMIC DNA]</scope>
    <source>
        <strain evidence="2 3">CBS 931.73</strain>
    </source>
</reference>
<keyword evidence="1" id="KW-0812">Transmembrane</keyword>
<dbReference type="PANTHER" id="PTHR21229">
    <property type="entry name" value="LUNG SEVEN TRANSMEMBRANE RECEPTOR"/>
    <property type="match status" value="1"/>
</dbReference>
<sequence>MNCSPISVRFAFKAVLLNIQDAKVNHLNAGDIPLPTIYTVYALGVWPLLTLLWVINWYRYRKSTLPLHLILASQSIISMTYSLFNGFFFNIISRTGEVTNVMQISRASLMFLCSMSYYIFRMLASKGWGIIRIQLASQEKRIIFGNSA</sequence>
<comment type="caution">
    <text evidence="2">The sequence shown here is derived from an EMBL/GenBank/DDBJ whole genome shotgun (WGS) entry which is preliminary data.</text>
</comment>
<dbReference type="InParanoid" id="A0A1Y1XPA4"/>
<evidence type="ECO:0000313" key="2">
    <source>
        <dbReference type="EMBL" id="ORX87346.1"/>
    </source>
</evidence>
<name>A0A1Y1XPA4_9FUNG</name>
<dbReference type="InterPro" id="IPR009637">
    <property type="entry name" value="GPR107/GPR108-like"/>
</dbReference>
<dbReference type="OrthoDB" id="5557607at2759"/>
<proteinExistence type="predicted"/>
<protein>
    <submittedName>
        <fullName evidence="2">Uncharacterized protein</fullName>
    </submittedName>
</protein>
<dbReference type="EMBL" id="MCFE01000555">
    <property type="protein sequence ID" value="ORX87346.1"/>
    <property type="molecule type" value="Genomic_DNA"/>
</dbReference>
<dbReference type="AlphaFoldDB" id="A0A1Y1XPA4"/>
<keyword evidence="3" id="KW-1185">Reference proteome</keyword>
<evidence type="ECO:0000256" key="1">
    <source>
        <dbReference type="SAM" id="Phobius"/>
    </source>
</evidence>
<accession>A0A1Y1XPA4</accession>
<feature type="transmembrane region" description="Helical" evidence="1">
    <location>
        <begin position="36"/>
        <end position="55"/>
    </location>
</feature>
<dbReference type="Proteomes" id="UP000193498">
    <property type="component" value="Unassembled WGS sequence"/>
</dbReference>
<evidence type="ECO:0000313" key="3">
    <source>
        <dbReference type="Proteomes" id="UP000193498"/>
    </source>
</evidence>
<organism evidence="2 3">
    <name type="scientific">Basidiobolus meristosporus CBS 931.73</name>
    <dbReference type="NCBI Taxonomy" id="1314790"/>
    <lineage>
        <taxon>Eukaryota</taxon>
        <taxon>Fungi</taxon>
        <taxon>Fungi incertae sedis</taxon>
        <taxon>Zoopagomycota</taxon>
        <taxon>Entomophthoromycotina</taxon>
        <taxon>Basidiobolomycetes</taxon>
        <taxon>Basidiobolales</taxon>
        <taxon>Basidiobolaceae</taxon>
        <taxon>Basidiobolus</taxon>
    </lineage>
</organism>
<dbReference type="GO" id="GO:0005794">
    <property type="term" value="C:Golgi apparatus"/>
    <property type="evidence" value="ECO:0007669"/>
    <property type="project" value="TreeGrafter"/>
</dbReference>
<dbReference type="GO" id="GO:0016020">
    <property type="term" value="C:membrane"/>
    <property type="evidence" value="ECO:0007669"/>
    <property type="project" value="InterPro"/>
</dbReference>
<keyword evidence="1" id="KW-0472">Membrane</keyword>
<gene>
    <name evidence="2" type="ORF">K493DRAFT_81288</name>
</gene>